<feature type="transmembrane region" description="Helical" evidence="6">
    <location>
        <begin position="202"/>
        <end position="224"/>
    </location>
</feature>
<feature type="domain" description="ABC3 transporter permease C-terminal" evidence="7">
    <location>
        <begin position="69"/>
        <end position="179"/>
    </location>
</feature>
<evidence type="ECO:0000256" key="1">
    <source>
        <dbReference type="ARBA" id="ARBA00004651"/>
    </source>
</evidence>
<dbReference type="Proteomes" id="UP000014009">
    <property type="component" value="Unassembled WGS sequence"/>
</dbReference>
<dbReference type="RefSeq" id="WP_016098146.1">
    <property type="nucleotide sequence ID" value="NZ_KB976537.1"/>
</dbReference>
<keyword evidence="3 6" id="KW-0812">Transmembrane</keyword>
<keyword evidence="4 6" id="KW-1133">Transmembrane helix</keyword>
<comment type="caution">
    <text evidence="8">The sequence shown here is derived from an EMBL/GenBank/DDBJ whole genome shotgun (WGS) entry which is preliminary data.</text>
</comment>
<evidence type="ECO:0000256" key="2">
    <source>
        <dbReference type="ARBA" id="ARBA00022475"/>
    </source>
</evidence>
<comment type="similarity">
    <text evidence="6">Belongs to the ABC-4 integral membrane protein family.</text>
</comment>
<feature type="transmembrane region" description="Helical" evidence="6">
    <location>
        <begin position="605"/>
        <end position="629"/>
    </location>
</feature>
<reference evidence="8 9" key="1">
    <citation type="submission" date="2012-12" db="EMBL/GenBank/DDBJ databases">
        <title>The Genome Sequence of Bacillus cereus HuB4-4.</title>
        <authorList>
            <consortium name="The Broad Institute Genome Sequencing Platform"/>
            <consortium name="The Broad Institute Genome Sequencing Center for Infectious Disease"/>
            <person name="Feldgarden M."/>
            <person name="Van der Auwera G.A."/>
            <person name="Mahillon J."/>
            <person name="Duprez V."/>
            <person name="Timmery S."/>
            <person name="Mattelet C."/>
            <person name="Dierick K."/>
            <person name="Sun M."/>
            <person name="Yu Z."/>
            <person name="Zhu L."/>
            <person name="Hu X."/>
            <person name="Shank E.B."/>
            <person name="Swiecicka I."/>
            <person name="Hansen B.M."/>
            <person name="Andrup L."/>
            <person name="Walker B."/>
            <person name="Young S.K."/>
            <person name="Zeng Q."/>
            <person name="Gargeya S."/>
            <person name="Fitzgerald M."/>
            <person name="Haas B."/>
            <person name="Abouelleil A."/>
            <person name="Alvarado L."/>
            <person name="Arachchi H.M."/>
            <person name="Berlin A.M."/>
            <person name="Chapman S.B."/>
            <person name="Dewar J."/>
            <person name="Goldberg J."/>
            <person name="Griggs A."/>
            <person name="Gujja S."/>
            <person name="Hansen M."/>
            <person name="Howarth C."/>
            <person name="Imamovic A."/>
            <person name="Larimer J."/>
            <person name="McCowan C."/>
            <person name="Murphy C."/>
            <person name="Neiman D."/>
            <person name="Pearson M."/>
            <person name="Priest M."/>
            <person name="Roberts A."/>
            <person name="Saif S."/>
            <person name="Shea T."/>
            <person name="Sisk P."/>
            <person name="Sykes S."/>
            <person name="Wortman J."/>
            <person name="Nusbaum C."/>
            <person name="Birren B."/>
        </authorList>
    </citation>
    <scope>NUCLEOTIDE SEQUENCE [LARGE SCALE GENOMIC DNA]</scope>
    <source>
        <strain evidence="8 9">HuB4-4</strain>
    </source>
</reference>
<dbReference type="EMBL" id="AHEF01000038">
    <property type="protein sequence ID" value="EOP91562.1"/>
    <property type="molecule type" value="Genomic_DNA"/>
</dbReference>
<dbReference type="InterPro" id="IPR027022">
    <property type="entry name" value="ABC_permease_BceB-typ"/>
</dbReference>
<dbReference type="PANTHER" id="PTHR46795:SF2">
    <property type="entry name" value="ABC TRANSPORTER, PERMEASE PROTEIN"/>
    <property type="match status" value="1"/>
</dbReference>
<evidence type="ECO:0000313" key="9">
    <source>
        <dbReference type="Proteomes" id="UP000014009"/>
    </source>
</evidence>
<keyword evidence="6" id="KW-0813">Transport</keyword>
<dbReference type="InterPro" id="IPR003838">
    <property type="entry name" value="ABC3_permease_C"/>
</dbReference>
<proteinExistence type="inferred from homology"/>
<dbReference type="Pfam" id="PF02687">
    <property type="entry name" value="FtsX"/>
    <property type="match status" value="1"/>
</dbReference>
<evidence type="ECO:0000256" key="3">
    <source>
        <dbReference type="ARBA" id="ARBA00022692"/>
    </source>
</evidence>
<evidence type="ECO:0000259" key="7">
    <source>
        <dbReference type="Pfam" id="PF02687"/>
    </source>
</evidence>
<organism evidence="8 9">
    <name type="scientific">Bacillus cereus HuB4-4</name>
    <dbReference type="NCBI Taxonomy" id="1053211"/>
    <lineage>
        <taxon>Bacteria</taxon>
        <taxon>Bacillati</taxon>
        <taxon>Bacillota</taxon>
        <taxon>Bacilli</taxon>
        <taxon>Bacillales</taxon>
        <taxon>Bacillaceae</taxon>
        <taxon>Bacillus</taxon>
        <taxon>Bacillus cereus group</taxon>
    </lineage>
</organism>
<name>A0A9W5QWH2_BACCE</name>
<evidence type="ECO:0000256" key="4">
    <source>
        <dbReference type="ARBA" id="ARBA00022989"/>
    </source>
</evidence>
<feature type="transmembrane region" description="Helical" evidence="6">
    <location>
        <begin position="68"/>
        <end position="88"/>
    </location>
</feature>
<feature type="transmembrane region" description="Helical" evidence="6">
    <location>
        <begin position="230"/>
        <end position="260"/>
    </location>
</feature>
<feature type="transmembrane region" description="Helical" evidence="6">
    <location>
        <begin position="18"/>
        <end position="38"/>
    </location>
</feature>
<feature type="transmembrane region" description="Helical" evidence="6">
    <location>
        <begin position="152"/>
        <end position="181"/>
    </location>
</feature>
<accession>A0A9W5QWH2</accession>
<dbReference type="InterPro" id="IPR052536">
    <property type="entry name" value="ABC-4_Integral_Memb_Prot"/>
</dbReference>
<sequence length="642" mass="73391">MTFQQFALNNIIRSKRTYVAHFLSSAFSVMVFFMYSLLVFHPDLQGELTTVSVTLSALGKMGMQTSQYVIFIFSFFCLLYSVSVFLKTRKKEFGTLMLQGMSPRQLHQLVFIENMLIGIIAIVCGILMGLILAKLILIISSNILGIHKGLTFYVPITAILMTSGAFLLLFLAISLLTLRIVKVGKIIELLQSEEKPRSEPKASIVLSLLAIILIIVGYELEFYFTLHQNLIFLIPTGVVLVIIGTYFIFTQFSVYILHILKRKESIFLKKLNLLTISELIYRMRDNAIMFFLVAIISAVSFTGIGTFMALGNPGLSEMTNPFAFTYQSSLKNKQEETHVQEINKKLKENHFSYRDATATPKETENNLIVFSLTDFNSIANALGKPRESLTNDNETIVVPITVTQQKKFRKKESISKTIDLIQGDLDIQFRVKKTVPYIGWDGQVSGKTMIVVSDNMYEKIPSWSRDKTDLRKYHVFTVKDWEKSKEVASELEHSIPMDEKGDYFLNSLVRQWLSDKQENGILLIISALVGIVFFTFAASFLYARLYTDLERDQQQYMTIAKVGLTQNELKKVITRQLCIMFFLPLTLAVVHSVVAFTALQQLVSFSIVTDSVIILTCFICLQFMYFFVIRSRYLRYLYKKIM</sequence>
<comment type="subcellular location">
    <subcellularLocation>
        <location evidence="1 6">Cell membrane</location>
        <topology evidence="1 6">Multi-pass membrane protein</topology>
    </subcellularLocation>
</comment>
<dbReference type="PANTHER" id="PTHR46795">
    <property type="entry name" value="ABC TRANSPORTER PERMEASE-RELATED-RELATED"/>
    <property type="match status" value="1"/>
</dbReference>
<keyword evidence="2 6" id="KW-1003">Cell membrane</keyword>
<gene>
    <name evidence="8" type="ORF">IGM_01976</name>
</gene>
<feature type="transmembrane region" description="Helical" evidence="6">
    <location>
        <begin position="287"/>
        <end position="310"/>
    </location>
</feature>
<evidence type="ECO:0000256" key="5">
    <source>
        <dbReference type="ARBA" id="ARBA00023136"/>
    </source>
</evidence>
<protein>
    <recommendedName>
        <fullName evidence="7">ABC3 transporter permease C-terminal domain-containing protein</fullName>
    </recommendedName>
</protein>
<evidence type="ECO:0000313" key="8">
    <source>
        <dbReference type="EMBL" id="EOP91562.1"/>
    </source>
</evidence>
<feature type="transmembrane region" description="Helical" evidence="6">
    <location>
        <begin position="109"/>
        <end position="140"/>
    </location>
</feature>
<evidence type="ECO:0000256" key="6">
    <source>
        <dbReference type="PIRNR" id="PIRNR018968"/>
    </source>
</evidence>
<keyword evidence="5 6" id="KW-0472">Membrane</keyword>
<dbReference type="PIRSF" id="PIRSF018968">
    <property type="entry name" value="ABC_permease_BceB"/>
    <property type="match status" value="1"/>
</dbReference>
<dbReference type="AlphaFoldDB" id="A0A9W5QWH2"/>
<dbReference type="GO" id="GO:0055085">
    <property type="term" value="P:transmembrane transport"/>
    <property type="evidence" value="ECO:0007669"/>
    <property type="project" value="UniProtKB-UniRule"/>
</dbReference>
<feature type="transmembrane region" description="Helical" evidence="6">
    <location>
        <begin position="520"/>
        <end position="543"/>
    </location>
</feature>
<dbReference type="GO" id="GO:0005886">
    <property type="term" value="C:plasma membrane"/>
    <property type="evidence" value="ECO:0007669"/>
    <property type="project" value="UniProtKB-SubCell"/>
</dbReference>
<feature type="transmembrane region" description="Helical" evidence="6">
    <location>
        <begin position="577"/>
        <end position="599"/>
    </location>
</feature>